<evidence type="ECO:0000256" key="2">
    <source>
        <dbReference type="ARBA" id="ARBA00022574"/>
    </source>
</evidence>
<comment type="similarity">
    <text evidence="1">Belongs to the WD repeat THOC6 family.</text>
</comment>
<accession>A0ABM1EAD0</accession>
<proteinExistence type="inferred from homology"/>
<dbReference type="InterPro" id="IPR042626">
    <property type="entry name" value="THOC6"/>
</dbReference>
<dbReference type="InterPro" id="IPR015943">
    <property type="entry name" value="WD40/YVTN_repeat-like_dom_sf"/>
</dbReference>
<dbReference type="SUPFAM" id="SSF50978">
    <property type="entry name" value="WD40 repeat-like"/>
    <property type="match status" value="1"/>
</dbReference>
<dbReference type="GeneID" id="106810349"/>
<organism evidence="4 5">
    <name type="scientific">Priapulus caudatus</name>
    <name type="common">Priapulid worm</name>
    <dbReference type="NCBI Taxonomy" id="37621"/>
    <lineage>
        <taxon>Eukaryota</taxon>
        <taxon>Metazoa</taxon>
        <taxon>Ecdysozoa</taxon>
        <taxon>Scalidophora</taxon>
        <taxon>Priapulida</taxon>
        <taxon>Priapulimorpha</taxon>
        <taxon>Priapulimorphida</taxon>
        <taxon>Priapulidae</taxon>
        <taxon>Priapulus</taxon>
    </lineage>
</organism>
<dbReference type="InterPro" id="IPR001680">
    <property type="entry name" value="WD40_rpt"/>
</dbReference>
<keyword evidence="2 3" id="KW-0853">WD repeat</keyword>
<reference evidence="5" key="1">
    <citation type="submission" date="2025-08" db="UniProtKB">
        <authorList>
            <consortium name="RefSeq"/>
        </authorList>
    </citation>
    <scope>IDENTIFICATION</scope>
</reference>
<dbReference type="PANTHER" id="PTHR44411">
    <property type="entry name" value="THO COMPLEX SUBUNIT 6 HOMOLOG"/>
    <property type="match status" value="1"/>
</dbReference>
<dbReference type="Pfam" id="PF00400">
    <property type="entry name" value="WD40"/>
    <property type="match status" value="1"/>
</dbReference>
<evidence type="ECO:0000313" key="4">
    <source>
        <dbReference type="Proteomes" id="UP000695022"/>
    </source>
</evidence>
<dbReference type="InterPro" id="IPR036322">
    <property type="entry name" value="WD40_repeat_dom_sf"/>
</dbReference>
<keyword evidence="4" id="KW-1185">Reference proteome</keyword>
<dbReference type="RefSeq" id="XP_014669151.1">
    <property type="nucleotide sequence ID" value="XM_014813665.1"/>
</dbReference>
<dbReference type="PANTHER" id="PTHR44411:SF1">
    <property type="entry name" value="THO COMPLEX SUBUNIT 6 HOMOLOG"/>
    <property type="match status" value="1"/>
</dbReference>
<protein>
    <submittedName>
        <fullName evidence="5">THO complex subunit 6 homolog</fullName>
    </submittedName>
</protein>
<name>A0ABM1EAD0_PRICU</name>
<evidence type="ECO:0000256" key="1">
    <source>
        <dbReference type="ARBA" id="ARBA00009728"/>
    </source>
</evidence>
<dbReference type="SMART" id="SM00320">
    <property type="entry name" value="WD40"/>
    <property type="match status" value="6"/>
</dbReference>
<evidence type="ECO:0000313" key="5">
    <source>
        <dbReference type="RefSeq" id="XP_014669151.1"/>
    </source>
</evidence>
<dbReference type="Gene3D" id="2.130.10.10">
    <property type="entry name" value="YVTN repeat-like/Quinoprotein amine dehydrogenase"/>
    <property type="match status" value="2"/>
</dbReference>
<feature type="repeat" description="WD" evidence="3">
    <location>
        <begin position="162"/>
        <end position="194"/>
    </location>
</feature>
<evidence type="ECO:0000256" key="3">
    <source>
        <dbReference type="PROSITE-ProRule" id="PRU00221"/>
    </source>
</evidence>
<gene>
    <name evidence="5" type="primary">LOC106810349</name>
</gene>
<dbReference type="PROSITE" id="PS50294">
    <property type="entry name" value="WD_REPEATS_REGION"/>
    <property type="match status" value="1"/>
</dbReference>
<sequence length="342" mass="37209">MAAPIPKDGKQSDPRYQLFTTVYTTCFSPCGRYLVAGNNFGKIAVYSLSSALSPDATEENKAPLYIYRAHDGPIYSFSSTDTFLISAGTRDVLGWKWKDLIAREPKVAWVLAIPRGDGFESPETNALALSNTSNGTQTLYAGCGDNNIYGWELDTGTCVMTMKGHSDFVHCLATKNSGNELVSGSEDGSVRIWDPRCPEEHVQMFEPSKHDVCSRPKLGPWISCVAADPSDDWIVCGGGPALSLWHTRSLSTVAATFPTPDACQFRALFNEDVLLSGGSQPSVMHWDLNGAQTAKVPVSPPCVYDIQINAASDQNQVMVVAGSSYKIDVCTNYHYKAFSLTF</sequence>
<dbReference type="PROSITE" id="PS50082">
    <property type="entry name" value="WD_REPEATS_2"/>
    <property type="match status" value="1"/>
</dbReference>
<dbReference type="Proteomes" id="UP000695022">
    <property type="component" value="Unplaced"/>
</dbReference>